<name>A0A2J8PZB3_PANTR</name>
<gene>
    <name evidence="2" type="ORF">CK820_G0047534</name>
</gene>
<reference evidence="2 3" key="1">
    <citation type="submission" date="2017-12" db="EMBL/GenBank/DDBJ databases">
        <title>High-resolution comparative analysis of great ape genomes.</title>
        <authorList>
            <person name="Pollen A."/>
            <person name="Hastie A."/>
            <person name="Hormozdiari F."/>
            <person name="Dougherty M."/>
            <person name="Liu R."/>
            <person name="Chaisson M."/>
            <person name="Hoppe E."/>
            <person name="Hill C."/>
            <person name="Pang A."/>
            <person name="Hillier L."/>
            <person name="Baker C."/>
            <person name="Armstrong J."/>
            <person name="Shendure J."/>
            <person name="Paten B."/>
            <person name="Wilson R."/>
            <person name="Chao H."/>
            <person name="Schneider V."/>
            <person name="Ventura M."/>
            <person name="Kronenberg Z."/>
            <person name="Murali S."/>
            <person name="Gordon D."/>
            <person name="Cantsilieris S."/>
            <person name="Munson K."/>
            <person name="Nelson B."/>
            <person name="Raja A."/>
            <person name="Underwood J."/>
            <person name="Diekhans M."/>
            <person name="Fiddes I."/>
            <person name="Haussler D."/>
            <person name="Eichler E."/>
        </authorList>
    </citation>
    <scope>NUCLEOTIDE SEQUENCE [LARGE SCALE GENOMIC DNA]</scope>
    <source>
        <strain evidence="2">Yerkes chimp pedigree #C0471</strain>
    </source>
</reference>
<dbReference type="AlphaFoldDB" id="A0A2J8PZB3"/>
<dbReference type="PANTHER" id="PTHR21254">
    <property type="entry name" value="C2 DOMAIN-CONTAINING PROTEIN 3"/>
    <property type="match status" value="1"/>
</dbReference>
<feature type="region of interest" description="Disordered" evidence="1">
    <location>
        <begin position="118"/>
        <end position="146"/>
    </location>
</feature>
<dbReference type="EMBL" id="NBAG03000097">
    <property type="protein sequence ID" value="PNI89357.1"/>
    <property type="molecule type" value="Genomic_DNA"/>
</dbReference>
<protein>
    <submittedName>
        <fullName evidence="2">C2CD3 isoform 17</fullName>
    </submittedName>
</protein>
<accession>A0A2J8PZB3</accession>
<dbReference type="PANTHER" id="PTHR21254:SF1">
    <property type="entry name" value="C2 DOMAIN-CONTAINING PROTEIN 3"/>
    <property type="match status" value="1"/>
</dbReference>
<dbReference type="Proteomes" id="UP000236370">
    <property type="component" value="Unassembled WGS sequence"/>
</dbReference>
<sequence length="170" mass="18641">LIHFKEERQARRGVETSKSLIPIYSPFSFPASDMCAAFSSHMARQTLDQLAHASSKELDFSSPGRSDTTRSQASRHEEHVQNIRRFHESLHLQGEAPLPCDDKPTTSPLSSQTSILTSLSPQTQTAISQHQESCRDHLGPGASSLDPGSQCILEKSSNLVLQVSSLITDT</sequence>
<evidence type="ECO:0000313" key="2">
    <source>
        <dbReference type="EMBL" id="PNI89357.1"/>
    </source>
</evidence>
<feature type="compositionally biased region" description="Polar residues" evidence="1">
    <location>
        <begin position="63"/>
        <end position="72"/>
    </location>
</feature>
<evidence type="ECO:0000256" key="1">
    <source>
        <dbReference type="SAM" id="MobiDB-lite"/>
    </source>
</evidence>
<organism evidence="2 3">
    <name type="scientific">Pan troglodytes</name>
    <name type="common">Chimpanzee</name>
    <dbReference type="NCBI Taxonomy" id="9598"/>
    <lineage>
        <taxon>Eukaryota</taxon>
        <taxon>Metazoa</taxon>
        <taxon>Chordata</taxon>
        <taxon>Craniata</taxon>
        <taxon>Vertebrata</taxon>
        <taxon>Euteleostomi</taxon>
        <taxon>Mammalia</taxon>
        <taxon>Eutheria</taxon>
        <taxon>Euarchontoglires</taxon>
        <taxon>Primates</taxon>
        <taxon>Haplorrhini</taxon>
        <taxon>Catarrhini</taxon>
        <taxon>Hominidae</taxon>
        <taxon>Pan</taxon>
    </lineage>
</organism>
<evidence type="ECO:0000313" key="3">
    <source>
        <dbReference type="Proteomes" id="UP000236370"/>
    </source>
</evidence>
<feature type="region of interest" description="Disordered" evidence="1">
    <location>
        <begin position="94"/>
        <end position="113"/>
    </location>
</feature>
<feature type="non-terminal residue" evidence="2">
    <location>
        <position position="1"/>
    </location>
</feature>
<comment type="caution">
    <text evidence="2">The sequence shown here is derived from an EMBL/GenBank/DDBJ whole genome shotgun (WGS) entry which is preliminary data.</text>
</comment>
<feature type="region of interest" description="Disordered" evidence="1">
    <location>
        <begin position="54"/>
        <end position="79"/>
    </location>
</feature>
<proteinExistence type="predicted"/>